<protein>
    <submittedName>
        <fullName evidence="1">Uncharacterized protein</fullName>
    </submittedName>
</protein>
<gene>
    <name evidence="1" type="ORF">AVEN_221116_1</name>
</gene>
<dbReference type="PANTHER" id="PTHR46114:SF2">
    <property type="entry name" value="CULLIN N-TERMINAL DOMAIN-CONTAINING PROTEIN"/>
    <property type="match status" value="1"/>
</dbReference>
<name>A0A4Y2V643_ARAVE</name>
<dbReference type="AlphaFoldDB" id="A0A4Y2V643"/>
<evidence type="ECO:0000313" key="2">
    <source>
        <dbReference type="Proteomes" id="UP000499080"/>
    </source>
</evidence>
<sequence>ALRYRKRDWPQRTFFNPGERNVEPPPLSEQHKIIIPPLHIKLGLVKNLAKAMDNNGPAFKYLHETFPRLSVAKIKEGVFVGPQIKQLFRDPKFEKLLRSKEKQVWDAFYQVSTNFLGNDKAENCKDLVEDMLALFQAFSWNMSLKIHFLDSHLNFFTDNCGQVSDERGERFHQDIANMEKRYQGNWSMAILADSCWTLIRDAPHVHYKRQAKINRKSEAY</sequence>
<reference evidence="1 2" key="1">
    <citation type="journal article" date="2019" name="Sci. Rep.">
        <title>Orb-weaving spider Araneus ventricosus genome elucidates the spidroin gene catalogue.</title>
        <authorList>
            <person name="Kono N."/>
            <person name="Nakamura H."/>
            <person name="Ohtoshi R."/>
            <person name="Moran D.A.P."/>
            <person name="Shinohara A."/>
            <person name="Yoshida Y."/>
            <person name="Fujiwara M."/>
            <person name="Mori M."/>
            <person name="Tomita M."/>
            <person name="Arakawa K."/>
        </authorList>
    </citation>
    <scope>NUCLEOTIDE SEQUENCE [LARGE SCALE GENOMIC DNA]</scope>
</reference>
<dbReference type="PANTHER" id="PTHR46114">
    <property type="entry name" value="APPLE DOMAIN-CONTAINING PROTEIN"/>
    <property type="match status" value="1"/>
</dbReference>
<organism evidence="1 2">
    <name type="scientific">Araneus ventricosus</name>
    <name type="common">Orbweaver spider</name>
    <name type="synonym">Epeira ventricosa</name>
    <dbReference type="NCBI Taxonomy" id="182803"/>
    <lineage>
        <taxon>Eukaryota</taxon>
        <taxon>Metazoa</taxon>
        <taxon>Ecdysozoa</taxon>
        <taxon>Arthropoda</taxon>
        <taxon>Chelicerata</taxon>
        <taxon>Arachnida</taxon>
        <taxon>Araneae</taxon>
        <taxon>Araneomorphae</taxon>
        <taxon>Entelegynae</taxon>
        <taxon>Araneoidea</taxon>
        <taxon>Araneidae</taxon>
        <taxon>Araneus</taxon>
    </lineage>
</organism>
<dbReference type="OrthoDB" id="6622005at2759"/>
<proteinExistence type="predicted"/>
<evidence type="ECO:0000313" key="1">
    <source>
        <dbReference type="EMBL" id="GBO20763.1"/>
    </source>
</evidence>
<feature type="non-terminal residue" evidence="1">
    <location>
        <position position="1"/>
    </location>
</feature>
<accession>A0A4Y2V643</accession>
<dbReference type="EMBL" id="BGPR01044082">
    <property type="protein sequence ID" value="GBO20763.1"/>
    <property type="molecule type" value="Genomic_DNA"/>
</dbReference>
<comment type="caution">
    <text evidence="1">The sequence shown here is derived from an EMBL/GenBank/DDBJ whole genome shotgun (WGS) entry which is preliminary data.</text>
</comment>
<dbReference type="Proteomes" id="UP000499080">
    <property type="component" value="Unassembled WGS sequence"/>
</dbReference>
<keyword evidence="2" id="KW-1185">Reference proteome</keyword>